<keyword evidence="2" id="KW-1185">Reference proteome</keyword>
<dbReference type="EMBL" id="JANPWB010000003">
    <property type="protein sequence ID" value="KAJ1201060.1"/>
    <property type="molecule type" value="Genomic_DNA"/>
</dbReference>
<accession>A0AAV7VLJ7</accession>
<evidence type="ECO:0000313" key="1">
    <source>
        <dbReference type="EMBL" id="KAJ1201060.1"/>
    </source>
</evidence>
<organism evidence="1 2">
    <name type="scientific">Pleurodeles waltl</name>
    <name type="common">Iberian ribbed newt</name>
    <dbReference type="NCBI Taxonomy" id="8319"/>
    <lineage>
        <taxon>Eukaryota</taxon>
        <taxon>Metazoa</taxon>
        <taxon>Chordata</taxon>
        <taxon>Craniata</taxon>
        <taxon>Vertebrata</taxon>
        <taxon>Euteleostomi</taxon>
        <taxon>Amphibia</taxon>
        <taxon>Batrachia</taxon>
        <taxon>Caudata</taxon>
        <taxon>Salamandroidea</taxon>
        <taxon>Salamandridae</taxon>
        <taxon>Pleurodelinae</taxon>
        <taxon>Pleurodeles</taxon>
    </lineage>
</organism>
<evidence type="ECO:0000313" key="2">
    <source>
        <dbReference type="Proteomes" id="UP001066276"/>
    </source>
</evidence>
<protein>
    <submittedName>
        <fullName evidence="1">Uncharacterized protein</fullName>
    </submittedName>
</protein>
<dbReference type="Proteomes" id="UP001066276">
    <property type="component" value="Chromosome 2_1"/>
</dbReference>
<sequence>MSPLVGGPPSLGARKTFSVRGNFLAGVMSPQIGGPPFQGAYLLAVASLGGSHRGYRQSIGRPLRGVALEWRCAAGWWSRRPTGGSTVPDVLDCGDVSGPNGKDRGQLVVASPGRVVPREL</sequence>
<name>A0AAV7VLJ7_PLEWA</name>
<gene>
    <name evidence="1" type="ORF">NDU88_004876</name>
</gene>
<comment type="caution">
    <text evidence="1">The sequence shown here is derived from an EMBL/GenBank/DDBJ whole genome shotgun (WGS) entry which is preliminary data.</text>
</comment>
<dbReference type="AlphaFoldDB" id="A0AAV7VLJ7"/>
<reference evidence="1" key="1">
    <citation type="journal article" date="2022" name="bioRxiv">
        <title>Sequencing and chromosome-scale assembly of the giantPleurodeles waltlgenome.</title>
        <authorList>
            <person name="Brown T."/>
            <person name="Elewa A."/>
            <person name="Iarovenko S."/>
            <person name="Subramanian E."/>
            <person name="Araus A.J."/>
            <person name="Petzold A."/>
            <person name="Susuki M."/>
            <person name="Suzuki K.-i.T."/>
            <person name="Hayashi T."/>
            <person name="Toyoda A."/>
            <person name="Oliveira C."/>
            <person name="Osipova E."/>
            <person name="Leigh N.D."/>
            <person name="Simon A."/>
            <person name="Yun M.H."/>
        </authorList>
    </citation>
    <scope>NUCLEOTIDE SEQUENCE</scope>
    <source>
        <strain evidence="1">20211129_DDA</strain>
        <tissue evidence="1">Liver</tissue>
    </source>
</reference>
<proteinExistence type="predicted"/>